<dbReference type="EMBL" id="BAAAQM010000007">
    <property type="protein sequence ID" value="GAA1961779.1"/>
    <property type="molecule type" value="Genomic_DNA"/>
</dbReference>
<gene>
    <name evidence="2" type="ORF">GCM10009838_18060</name>
</gene>
<keyword evidence="3" id="KW-1185">Reference proteome</keyword>
<accession>A0ABN2R180</accession>
<evidence type="ECO:0000256" key="1">
    <source>
        <dbReference type="SAM" id="MobiDB-lite"/>
    </source>
</evidence>
<feature type="region of interest" description="Disordered" evidence="1">
    <location>
        <begin position="1"/>
        <end position="28"/>
    </location>
</feature>
<comment type="caution">
    <text evidence="2">The sequence shown here is derived from an EMBL/GenBank/DDBJ whole genome shotgun (WGS) entry which is preliminary data.</text>
</comment>
<evidence type="ECO:0000313" key="3">
    <source>
        <dbReference type="Proteomes" id="UP001499854"/>
    </source>
</evidence>
<dbReference type="RefSeq" id="WP_425558588.1">
    <property type="nucleotide sequence ID" value="NZ_BAAAQM010000007.1"/>
</dbReference>
<dbReference type="Proteomes" id="UP001499854">
    <property type="component" value="Unassembled WGS sequence"/>
</dbReference>
<sequence length="120" mass="12571">MFQGGDLPDIQDAAPDLGGAELGGQLQLSSGQPVRCSLLRPDPAQRARIEEIRDNLIARIAEAEHEGWLGEVEGLRVSLACAEDKLGQLDHANQQRDAVVLGVPVVGGTVGHTIEAAGTS</sequence>
<proteinExistence type="predicted"/>
<organism evidence="2 3">
    <name type="scientific">Catenulispora subtropica</name>
    <dbReference type="NCBI Taxonomy" id="450798"/>
    <lineage>
        <taxon>Bacteria</taxon>
        <taxon>Bacillati</taxon>
        <taxon>Actinomycetota</taxon>
        <taxon>Actinomycetes</taxon>
        <taxon>Catenulisporales</taxon>
        <taxon>Catenulisporaceae</taxon>
        <taxon>Catenulispora</taxon>
    </lineage>
</organism>
<reference evidence="2 3" key="1">
    <citation type="journal article" date="2019" name="Int. J. Syst. Evol. Microbiol.">
        <title>The Global Catalogue of Microorganisms (GCM) 10K type strain sequencing project: providing services to taxonomists for standard genome sequencing and annotation.</title>
        <authorList>
            <consortium name="The Broad Institute Genomics Platform"/>
            <consortium name="The Broad Institute Genome Sequencing Center for Infectious Disease"/>
            <person name="Wu L."/>
            <person name="Ma J."/>
        </authorList>
    </citation>
    <scope>NUCLEOTIDE SEQUENCE [LARGE SCALE GENOMIC DNA]</scope>
    <source>
        <strain evidence="2 3">JCM 16013</strain>
    </source>
</reference>
<name>A0ABN2R180_9ACTN</name>
<protein>
    <submittedName>
        <fullName evidence="2">Uncharacterized protein</fullName>
    </submittedName>
</protein>
<evidence type="ECO:0000313" key="2">
    <source>
        <dbReference type="EMBL" id="GAA1961779.1"/>
    </source>
</evidence>